<sequence length="71" mass="7664">MDLALQALFGAALKGALAPPAAPNHSDNRVRKHTAASFFRRCYSDLETWASVSVPHSIPRWAWAASASRSA</sequence>
<gene>
    <name evidence="1" type="ORF">METD_I0745</name>
</gene>
<evidence type="ECO:0000313" key="1">
    <source>
        <dbReference type="EMBL" id="CAX22384.1"/>
    </source>
</evidence>
<evidence type="ECO:0000313" key="2">
    <source>
        <dbReference type="Proteomes" id="UP000008070"/>
    </source>
</evidence>
<proteinExistence type="predicted"/>
<organism evidence="1 2">
    <name type="scientific">Methylorubrum extorquens (strain DSM 6343 / CIP 106787 / DM4)</name>
    <name type="common">Methylobacterium extorquens</name>
    <dbReference type="NCBI Taxonomy" id="661410"/>
    <lineage>
        <taxon>Bacteria</taxon>
        <taxon>Pseudomonadati</taxon>
        <taxon>Pseudomonadota</taxon>
        <taxon>Alphaproteobacteria</taxon>
        <taxon>Hyphomicrobiales</taxon>
        <taxon>Methylobacteriaceae</taxon>
        <taxon>Methylorubrum</taxon>
    </lineage>
</organism>
<reference evidence="2" key="1">
    <citation type="journal article" date="2009" name="PLoS ONE">
        <title>Methylobacterium genome sequences: a reference blueprint to investigate microbial metabolism of C1 compounds from natural and industrial sources.</title>
        <authorList>
            <person name="Vuilleumier S."/>
            <person name="Chistoserdova L."/>
            <person name="Lee M.-C."/>
            <person name="Bringel F."/>
            <person name="Lajus A."/>
            <person name="Zhou Y."/>
            <person name="Gourion B."/>
            <person name="Barbe V."/>
            <person name="Chang J."/>
            <person name="Cruveiller S."/>
            <person name="Dossat C."/>
            <person name="Gillett W."/>
            <person name="Gruffaz C."/>
            <person name="Haugen E."/>
            <person name="Hourcade E."/>
            <person name="Levy R."/>
            <person name="Mangenot S."/>
            <person name="Muller E."/>
            <person name="Nadalig T."/>
            <person name="Pagni M."/>
            <person name="Penny C."/>
            <person name="Peyraud R."/>
            <person name="Robinson D.G."/>
            <person name="Roche D."/>
            <person name="Rouy Z."/>
            <person name="Saenampechek C."/>
            <person name="Salvignol G."/>
            <person name="Vallenet D."/>
            <person name="Wu Z."/>
            <person name="Marx C.J."/>
            <person name="Vorholt J.A."/>
            <person name="Olson M.V."/>
            <person name="Kaul R."/>
            <person name="Weissenbach J."/>
            <person name="Medigue C."/>
            <person name="Lidstrom M.E."/>
        </authorList>
    </citation>
    <scope>NUCLEOTIDE SEQUENCE [LARGE SCALE GENOMIC DNA]</scope>
    <source>
        <strain evidence="2">DSM 6343 / CIP 106787 / DM4</strain>
    </source>
</reference>
<dbReference type="HOGENOM" id="CLU_2735383_0_0_5"/>
<dbReference type="EMBL" id="FP103042">
    <property type="protein sequence ID" value="CAX22384.1"/>
    <property type="molecule type" value="Genomic_DNA"/>
</dbReference>
<dbReference type="Proteomes" id="UP000008070">
    <property type="component" value="Chromosome"/>
</dbReference>
<accession>C7CBL3</accession>
<name>C7CBL3_METED</name>
<protein>
    <submittedName>
        <fullName evidence="1">Uncharacterized protein</fullName>
    </submittedName>
</protein>
<dbReference type="AlphaFoldDB" id="C7CBL3"/>
<dbReference type="KEGG" id="mdi:METDI0745"/>